<gene>
    <name evidence="2" type="ORF">EA473_03865</name>
</gene>
<dbReference type="PANTHER" id="PTHR33303">
    <property type="entry name" value="CYTOPLASMIC PROTEIN-RELATED"/>
    <property type="match status" value="1"/>
</dbReference>
<dbReference type="SMART" id="SM00881">
    <property type="entry name" value="CoA_binding"/>
    <property type="match status" value="1"/>
</dbReference>
<dbReference type="InterPro" id="IPR003781">
    <property type="entry name" value="CoA-bd"/>
</dbReference>
<organism evidence="2 3">
    <name type="scientific">Natrarchaeobius chitinivorans</name>
    <dbReference type="NCBI Taxonomy" id="1679083"/>
    <lineage>
        <taxon>Archaea</taxon>
        <taxon>Methanobacteriati</taxon>
        <taxon>Methanobacteriota</taxon>
        <taxon>Stenosarchaea group</taxon>
        <taxon>Halobacteria</taxon>
        <taxon>Halobacteriales</taxon>
        <taxon>Natrialbaceae</taxon>
        <taxon>Natrarchaeobius</taxon>
    </lineage>
</organism>
<accession>A0A3N6M592</accession>
<sequence length="136" mass="15048">MTIESDTDVRDVLSHETIAVVGCSSTPGKAAHDVPAYLHDRGYDVVPVNPFADEIFERSAPDTLAAVEEEIDVVCIFRPSDEVAGIVDEALEREDVRAIWTQQGIRDDEAAERAVTDGRTVVQDRCMKVEHRRLVA</sequence>
<evidence type="ECO:0000259" key="1">
    <source>
        <dbReference type="SMART" id="SM00881"/>
    </source>
</evidence>
<dbReference type="Pfam" id="PF13380">
    <property type="entry name" value="CoA_binding_2"/>
    <property type="match status" value="1"/>
</dbReference>
<dbReference type="EMBL" id="REGA01000002">
    <property type="protein sequence ID" value="RQG97217.1"/>
    <property type="molecule type" value="Genomic_DNA"/>
</dbReference>
<dbReference type="InterPro" id="IPR036291">
    <property type="entry name" value="NAD(P)-bd_dom_sf"/>
</dbReference>
<evidence type="ECO:0000313" key="3">
    <source>
        <dbReference type="Proteomes" id="UP000282323"/>
    </source>
</evidence>
<dbReference type="Gene3D" id="3.40.50.720">
    <property type="entry name" value="NAD(P)-binding Rossmann-like Domain"/>
    <property type="match status" value="1"/>
</dbReference>
<name>A0A3N6M592_NATCH</name>
<dbReference type="AlphaFoldDB" id="A0A3N6M592"/>
<comment type="caution">
    <text evidence="2">The sequence shown here is derived from an EMBL/GenBank/DDBJ whole genome shotgun (WGS) entry which is preliminary data.</text>
</comment>
<evidence type="ECO:0000313" key="2">
    <source>
        <dbReference type="EMBL" id="RQG97217.1"/>
    </source>
</evidence>
<proteinExistence type="predicted"/>
<dbReference type="Proteomes" id="UP000282323">
    <property type="component" value="Unassembled WGS sequence"/>
</dbReference>
<dbReference type="RefSeq" id="WP_124194338.1">
    <property type="nucleotide sequence ID" value="NZ_REGA01000002.1"/>
</dbReference>
<dbReference type="OrthoDB" id="42776at2157"/>
<dbReference type="SUPFAM" id="SSF51735">
    <property type="entry name" value="NAD(P)-binding Rossmann-fold domains"/>
    <property type="match status" value="1"/>
</dbReference>
<feature type="domain" description="CoA-binding" evidence="1">
    <location>
        <begin position="12"/>
        <end position="105"/>
    </location>
</feature>
<dbReference type="PANTHER" id="PTHR33303:SF2">
    <property type="entry name" value="COA-BINDING DOMAIN-CONTAINING PROTEIN"/>
    <property type="match status" value="1"/>
</dbReference>
<keyword evidence="3" id="KW-1185">Reference proteome</keyword>
<reference evidence="2 3" key="1">
    <citation type="submission" date="2018-10" db="EMBL/GenBank/DDBJ databases">
        <title>Natrarchaeobius chitinivorans gen. nov., sp. nov., and Natrarchaeobius haloalkaliphilus sp. nov., alkaliphilic, chitin-utilizing haloarchaea from hypersaline alkaline lakes.</title>
        <authorList>
            <person name="Sorokin D.Y."/>
            <person name="Elcheninov A.G."/>
            <person name="Kostrikina N.A."/>
            <person name="Bale N.J."/>
            <person name="Sinninghe Damste J.S."/>
            <person name="Khijniak T.V."/>
            <person name="Kublanov I.V."/>
            <person name="Toshchakov S.V."/>
        </authorList>
    </citation>
    <scope>NUCLEOTIDE SEQUENCE [LARGE SCALE GENOMIC DNA]</scope>
    <source>
        <strain evidence="2 3">AArcht4T</strain>
    </source>
</reference>
<protein>
    <submittedName>
        <fullName evidence="2">CoA-binding protein</fullName>
    </submittedName>
</protein>